<evidence type="ECO:0000259" key="6">
    <source>
        <dbReference type="PROSITE" id="PS50071"/>
    </source>
</evidence>
<reference evidence="7 8" key="1">
    <citation type="submission" date="2011-10" db="EMBL/GenBank/DDBJ databases">
        <authorList>
            <person name="Genoscope - CEA"/>
        </authorList>
    </citation>
    <scope>NUCLEOTIDE SEQUENCE [LARGE SCALE GENOMIC DNA]</scope>
    <source>
        <strain evidence="7 8">RCC 1105</strain>
    </source>
</reference>
<feature type="region of interest" description="Disordered" evidence="5">
    <location>
        <begin position="40"/>
        <end position="65"/>
    </location>
</feature>
<dbReference type="KEGG" id="bpg:Bathy10g00740"/>
<dbReference type="eggNOG" id="KOG0773">
    <property type="taxonomic scope" value="Eukaryota"/>
</dbReference>
<sequence>MNAEEEEEETQRKRRALINGFSSSFEGRRDDIAKRVELFRRDTEEEEEEEEEHHHNNREFTNALREALRDVSSTMNKREEDKKEENCLTSLSSKKSIATQTERNVKRIMNKRLERVKKMTDYVAVASWGGGGKSFSVEDDDTRRLCHDARMMMEEKKKRLKPGSAASTRRITKPLKDWMYENVHHPYPSRKEKMVLSQATGMSPGQISNWCINFRGRKMRPLVREFVEEARKVVQK</sequence>
<name>K8EJA3_9CHLO</name>
<dbReference type="EMBL" id="FO082269">
    <property type="protein sequence ID" value="CCO18079.1"/>
    <property type="molecule type" value="Genomic_DNA"/>
</dbReference>
<dbReference type="InterPro" id="IPR001356">
    <property type="entry name" value="HD"/>
</dbReference>
<dbReference type="PROSITE" id="PS00027">
    <property type="entry name" value="HOMEOBOX_1"/>
    <property type="match status" value="1"/>
</dbReference>
<dbReference type="Pfam" id="PF05920">
    <property type="entry name" value="Homeobox_KN"/>
    <property type="match status" value="1"/>
</dbReference>
<protein>
    <recommendedName>
        <fullName evidence="6">Homeobox domain-containing protein</fullName>
    </recommendedName>
</protein>
<dbReference type="InterPro" id="IPR017970">
    <property type="entry name" value="Homeobox_CS"/>
</dbReference>
<dbReference type="RefSeq" id="XP_007510546.1">
    <property type="nucleotide sequence ID" value="XM_007510484.1"/>
</dbReference>
<proteinExistence type="predicted"/>
<dbReference type="GO" id="GO:0003677">
    <property type="term" value="F:DNA binding"/>
    <property type="evidence" value="ECO:0007669"/>
    <property type="project" value="UniProtKB-UniRule"/>
</dbReference>
<keyword evidence="1 4" id="KW-0238">DNA-binding</keyword>
<accession>K8EJA3</accession>
<evidence type="ECO:0000313" key="8">
    <source>
        <dbReference type="Proteomes" id="UP000198341"/>
    </source>
</evidence>
<feature type="domain" description="Homeobox" evidence="6">
    <location>
        <begin position="158"/>
        <end position="221"/>
    </location>
</feature>
<evidence type="ECO:0000256" key="4">
    <source>
        <dbReference type="PROSITE-ProRule" id="PRU00108"/>
    </source>
</evidence>
<evidence type="ECO:0000256" key="2">
    <source>
        <dbReference type="ARBA" id="ARBA00023155"/>
    </source>
</evidence>
<dbReference type="GO" id="GO:0005634">
    <property type="term" value="C:nucleus"/>
    <property type="evidence" value="ECO:0007669"/>
    <property type="project" value="UniProtKB-SubCell"/>
</dbReference>
<evidence type="ECO:0000313" key="7">
    <source>
        <dbReference type="EMBL" id="CCO18079.1"/>
    </source>
</evidence>
<dbReference type="Gene3D" id="1.10.10.60">
    <property type="entry name" value="Homeodomain-like"/>
    <property type="match status" value="1"/>
</dbReference>
<dbReference type="PANTHER" id="PTHR11850">
    <property type="entry name" value="HOMEOBOX PROTEIN TRANSCRIPTION FACTORS"/>
    <property type="match status" value="1"/>
</dbReference>
<dbReference type="GO" id="GO:0000981">
    <property type="term" value="F:DNA-binding transcription factor activity, RNA polymerase II-specific"/>
    <property type="evidence" value="ECO:0007669"/>
    <property type="project" value="InterPro"/>
</dbReference>
<evidence type="ECO:0000256" key="5">
    <source>
        <dbReference type="SAM" id="MobiDB-lite"/>
    </source>
</evidence>
<evidence type="ECO:0000256" key="1">
    <source>
        <dbReference type="ARBA" id="ARBA00023125"/>
    </source>
</evidence>
<dbReference type="Proteomes" id="UP000198341">
    <property type="component" value="Chromosome 10"/>
</dbReference>
<keyword evidence="2 4" id="KW-0371">Homeobox</keyword>
<feature type="DNA-binding region" description="Homeobox" evidence="4">
    <location>
        <begin position="160"/>
        <end position="222"/>
    </location>
</feature>
<evidence type="ECO:0000256" key="3">
    <source>
        <dbReference type="ARBA" id="ARBA00023242"/>
    </source>
</evidence>
<dbReference type="InterPro" id="IPR050224">
    <property type="entry name" value="TALE_homeobox"/>
</dbReference>
<gene>
    <name evidence="7" type="ordered locus">Bathy10g00740</name>
</gene>
<organism evidence="7 8">
    <name type="scientific">Bathycoccus prasinos</name>
    <dbReference type="NCBI Taxonomy" id="41875"/>
    <lineage>
        <taxon>Eukaryota</taxon>
        <taxon>Viridiplantae</taxon>
        <taxon>Chlorophyta</taxon>
        <taxon>Mamiellophyceae</taxon>
        <taxon>Mamiellales</taxon>
        <taxon>Bathycoccaceae</taxon>
        <taxon>Bathycoccus</taxon>
    </lineage>
</organism>
<dbReference type="AlphaFoldDB" id="K8EJA3"/>
<dbReference type="PROSITE" id="PS50071">
    <property type="entry name" value="HOMEOBOX_2"/>
    <property type="match status" value="1"/>
</dbReference>
<dbReference type="SUPFAM" id="SSF46689">
    <property type="entry name" value="Homeodomain-like"/>
    <property type="match status" value="1"/>
</dbReference>
<dbReference type="GeneID" id="19013151"/>
<dbReference type="CDD" id="cd00086">
    <property type="entry name" value="homeodomain"/>
    <property type="match status" value="1"/>
</dbReference>
<keyword evidence="3 4" id="KW-0539">Nucleus</keyword>
<dbReference type="InterPro" id="IPR009057">
    <property type="entry name" value="Homeodomain-like_sf"/>
</dbReference>
<keyword evidence="8" id="KW-1185">Reference proteome</keyword>
<dbReference type="InterPro" id="IPR008422">
    <property type="entry name" value="KN_HD"/>
</dbReference>
<dbReference type="OrthoDB" id="10056939at2759"/>
<comment type="subcellular location">
    <subcellularLocation>
        <location evidence="4">Nucleus</location>
    </subcellularLocation>
</comment>